<accession>A0A1E5WJ60</accession>
<keyword evidence="3" id="KW-1185">Reference proteome</keyword>
<feature type="region of interest" description="Disordered" evidence="1">
    <location>
        <begin position="1"/>
        <end position="31"/>
    </location>
</feature>
<dbReference type="STRING" id="888268.A0A1E5WJ60"/>
<evidence type="ECO:0000313" key="2">
    <source>
        <dbReference type="EMBL" id="OEL37413.1"/>
    </source>
</evidence>
<protein>
    <submittedName>
        <fullName evidence="2">Uncharacterized protein</fullName>
    </submittedName>
</protein>
<dbReference type="EMBL" id="LWDX02005661">
    <property type="protein sequence ID" value="OEL37413.1"/>
    <property type="molecule type" value="Genomic_DNA"/>
</dbReference>
<organism evidence="2 3">
    <name type="scientific">Dichanthelium oligosanthes</name>
    <dbReference type="NCBI Taxonomy" id="888268"/>
    <lineage>
        <taxon>Eukaryota</taxon>
        <taxon>Viridiplantae</taxon>
        <taxon>Streptophyta</taxon>
        <taxon>Embryophyta</taxon>
        <taxon>Tracheophyta</taxon>
        <taxon>Spermatophyta</taxon>
        <taxon>Magnoliopsida</taxon>
        <taxon>Liliopsida</taxon>
        <taxon>Poales</taxon>
        <taxon>Poaceae</taxon>
        <taxon>PACMAD clade</taxon>
        <taxon>Panicoideae</taxon>
        <taxon>Panicodae</taxon>
        <taxon>Paniceae</taxon>
        <taxon>Dichantheliinae</taxon>
        <taxon>Dichanthelium</taxon>
    </lineage>
</organism>
<dbReference type="Proteomes" id="UP000095767">
    <property type="component" value="Unassembled WGS sequence"/>
</dbReference>
<dbReference type="InterPro" id="IPR007658">
    <property type="entry name" value="DUF594"/>
</dbReference>
<dbReference type="OrthoDB" id="587089at2759"/>
<reference evidence="2 3" key="1">
    <citation type="submission" date="2016-09" db="EMBL/GenBank/DDBJ databases">
        <title>The draft genome of Dichanthelium oligosanthes: A C3 panicoid grass species.</title>
        <authorList>
            <person name="Studer A.J."/>
            <person name="Schnable J.C."/>
            <person name="Brutnell T.P."/>
        </authorList>
    </citation>
    <scope>NUCLEOTIDE SEQUENCE [LARGE SCALE GENOMIC DNA]</scope>
    <source>
        <strain evidence="3">cv. Kellogg 1175</strain>
        <tissue evidence="2">Leaf</tissue>
    </source>
</reference>
<comment type="caution">
    <text evidence="2">The sequence shown here is derived from an EMBL/GenBank/DDBJ whole genome shotgun (WGS) entry which is preliminary data.</text>
</comment>
<proteinExistence type="predicted"/>
<name>A0A1E5WJ60_9POAL</name>
<sequence length="107" mass="12115">MAARMPFYEGPERGSKNSGRSLSPSRAEKRWRRSKACGCAVRLLQYIAGQSRPEMHAAQLTRGGELLTFIWLLMAHSRLRDFDQSIELVDVFPEKLMQLSSESSDSP</sequence>
<evidence type="ECO:0000256" key="1">
    <source>
        <dbReference type="SAM" id="MobiDB-lite"/>
    </source>
</evidence>
<gene>
    <name evidence="2" type="ORF">BAE44_0001568</name>
</gene>
<evidence type="ECO:0000313" key="3">
    <source>
        <dbReference type="Proteomes" id="UP000095767"/>
    </source>
</evidence>
<dbReference type="AlphaFoldDB" id="A0A1E5WJ60"/>
<dbReference type="Pfam" id="PF04578">
    <property type="entry name" value="DUF594"/>
    <property type="match status" value="1"/>
</dbReference>